<evidence type="ECO:0000256" key="5">
    <source>
        <dbReference type="ARBA" id="ARBA00022723"/>
    </source>
</evidence>
<evidence type="ECO:0000256" key="3">
    <source>
        <dbReference type="ARBA" id="ARBA00014615"/>
    </source>
</evidence>
<evidence type="ECO:0000256" key="6">
    <source>
        <dbReference type="ARBA" id="ARBA00022801"/>
    </source>
</evidence>
<sequence length="228" mass="26380">MSAEGASSSQDKPELPSGFTWFRMLAANYTGMITDEEREIFNNVAKARYDASQCKSCESYRNFNLKWSPIINFMKDNIEKLGGEVDPRNIECVKCTETVAGGFNPDHGIMICQNWVQSKTHVEDTIAHELIHMYDELKFNVDWFNLKHHACSEVRASNLSGECRMMNQIVRYRQFKFVRAHQECVRRRAILSVTGNPNCKDKEEAARVVDQVWDSCFNDTRPFDEIYP</sequence>
<keyword evidence="5 8" id="KW-0479">Metal-binding</keyword>
<dbReference type="InterPro" id="IPR019165">
    <property type="entry name" value="Peptidase_M76_ATP23"/>
</dbReference>
<keyword evidence="8" id="KW-0999">Mitochondrion inner membrane</keyword>
<evidence type="ECO:0000256" key="4">
    <source>
        <dbReference type="ARBA" id="ARBA00022670"/>
    </source>
</evidence>
<dbReference type="GeneID" id="90036970"/>
<proteinExistence type="inferred from homology"/>
<gene>
    <name evidence="9" type="ORF">BZA70DRAFT_271301</name>
</gene>
<dbReference type="Pfam" id="PF09768">
    <property type="entry name" value="Peptidase_M76"/>
    <property type="match status" value="1"/>
</dbReference>
<comment type="function">
    <text evidence="8">Has a dual role in the assembly of mitochondrial ATPase.</text>
</comment>
<evidence type="ECO:0000256" key="1">
    <source>
        <dbReference type="ARBA" id="ARBA00004137"/>
    </source>
</evidence>
<evidence type="ECO:0000313" key="9">
    <source>
        <dbReference type="EMBL" id="KAK7207445.1"/>
    </source>
</evidence>
<evidence type="ECO:0000256" key="7">
    <source>
        <dbReference type="ARBA" id="ARBA00023049"/>
    </source>
</evidence>
<accession>A0ABR1FC87</accession>
<dbReference type="PANTHER" id="PTHR21711:SF0">
    <property type="entry name" value="MITOCHONDRIAL INNER MEMBRANE PROTEASE ATP23 HOMOLOG"/>
    <property type="match status" value="1"/>
</dbReference>
<evidence type="ECO:0000256" key="2">
    <source>
        <dbReference type="ARBA" id="ARBA00009915"/>
    </source>
</evidence>
<dbReference type="EMBL" id="JBBJBU010000001">
    <property type="protein sequence ID" value="KAK7207445.1"/>
    <property type="molecule type" value="Genomic_DNA"/>
</dbReference>
<dbReference type="GO" id="GO:0008233">
    <property type="term" value="F:peptidase activity"/>
    <property type="evidence" value="ECO:0007669"/>
    <property type="project" value="UniProtKB-KW"/>
</dbReference>
<organism evidence="9 10">
    <name type="scientific">Myxozyma melibiosi</name>
    <dbReference type="NCBI Taxonomy" id="54550"/>
    <lineage>
        <taxon>Eukaryota</taxon>
        <taxon>Fungi</taxon>
        <taxon>Dikarya</taxon>
        <taxon>Ascomycota</taxon>
        <taxon>Saccharomycotina</taxon>
        <taxon>Lipomycetes</taxon>
        <taxon>Lipomycetales</taxon>
        <taxon>Lipomycetaceae</taxon>
        <taxon>Myxozyma</taxon>
    </lineage>
</organism>
<dbReference type="RefSeq" id="XP_064770478.1">
    <property type="nucleotide sequence ID" value="XM_064911458.1"/>
</dbReference>
<reference evidence="9 10" key="1">
    <citation type="submission" date="2024-03" db="EMBL/GenBank/DDBJ databases">
        <title>Genome-scale model development and genomic sequencing of the oleaginous clade Lipomyces.</title>
        <authorList>
            <consortium name="Lawrence Berkeley National Laboratory"/>
            <person name="Czajka J.J."/>
            <person name="Han Y."/>
            <person name="Kim J."/>
            <person name="Mondo S.J."/>
            <person name="Hofstad B.A."/>
            <person name="Robles A."/>
            <person name="Haridas S."/>
            <person name="Riley R."/>
            <person name="LaButti K."/>
            <person name="Pangilinan J."/>
            <person name="Andreopoulos W."/>
            <person name="Lipzen A."/>
            <person name="Yan J."/>
            <person name="Wang M."/>
            <person name="Ng V."/>
            <person name="Grigoriev I.V."/>
            <person name="Spatafora J.W."/>
            <person name="Magnuson J.K."/>
            <person name="Baker S.E."/>
            <person name="Pomraning K.R."/>
        </authorList>
    </citation>
    <scope>NUCLEOTIDE SEQUENCE [LARGE SCALE GENOMIC DNA]</scope>
    <source>
        <strain evidence="9 10">Phaff 52-87</strain>
    </source>
</reference>
<keyword evidence="6 8" id="KW-0378">Hydrolase</keyword>
<dbReference type="GO" id="GO:0006508">
    <property type="term" value="P:proteolysis"/>
    <property type="evidence" value="ECO:0007669"/>
    <property type="project" value="UniProtKB-KW"/>
</dbReference>
<dbReference type="PANTHER" id="PTHR21711">
    <property type="entry name" value="MITOCHONDRIAL INNER MEMBRANE PROTEASE"/>
    <property type="match status" value="1"/>
</dbReference>
<comment type="subcellular location">
    <subcellularLocation>
        <location evidence="1 8">Mitochondrion inner membrane</location>
        <topology evidence="1 8">Peripheral membrane protein</topology>
        <orientation evidence="1 8">Intermembrane side</orientation>
    </subcellularLocation>
</comment>
<dbReference type="Proteomes" id="UP001498771">
    <property type="component" value="Unassembled WGS sequence"/>
</dbReference>
<evidence type="ECO:0000256" key="8">
    <source>
        <dbReference type="RuleBase" id="RU364057"/>
    </source>
</evidence>
<dbReference type="EC" id="3.4.24.-" evidence="8"/>
<comment type="similarity">
    <text evidence="2 8">Belongs to the peptidase M76 family.</text>
</comment>
<comment type="caution">
    <text evidence="9">The sequence shown here is derived from an EMBL/GenBank/DDBJ whole genome shotgun (WGS) entry which is preliminary data.</text>
</comment>
<keyword evidence="8" id="KW-0496">Mitochondrion</keyword>
<keyword evidence="4 8" id="KW-0645">Protease</keyword>
<keyword evidence="8" id="KW-0472">Membrane</keyword>
<keyword evidence="10" id="KW-1185">Reference proteome</keyword>
<evidence type="ECO:0000313" key="10">
    <source>
        <dbReference type="Proteomes" id="UP001498771"/>
    </source>
</evidence>
<protein>
    <recommendedName>
        <fullName evidence="3 8">Mitochondrial inner membrane protease ATP23</fullName>
        <ecNumber evidence="8">3.4.24.-</ecNumber>
    </recommendedName>
</protein>
<name>A0ABR1FC87_9ASCO</name>
<keyword evidence="7 8" id="KW-0482">Metalloprotease</keyword>